<proteinExistence type="predicted"/>
<dbReference type="EMBL" id="CAICTM010000507">
    <property type="protein sequence ID" value="CAB9511895.1"/>
    <property type="molecule type" value="Genomic_DNA"/>
</dbReference>
<protein>
    <recommendedName>
        <fullName evidence="2">DUF6989 domain-containing protein</fullName>
    </recommendedName>
</protein>
<feature type="transmembrane region" description="Helical" evidence="1">
    <location>
        <begin position="187"/>
        <end position="210"/>
    </location>
</feature>
<name>A0A9N8E4A6_9STRA</name>
<feature type="transmembrane region" description="Helical" evidence="1">
    <location>
        <begin position="20"/>
        <end position="38"/>
    </location>
</feature>
<keyword evidence="1" id="KW-0472">Membrane</keyword>
<evidence type="ECO:0000256" key="1">
    <source>
        <dbReference type="SAM" id="Phobius"/>
    </source>
</evidence>
<reference evidence="3" key="1">
    <citation type="submission" date="2020-06" db="EMBL/GenBank/DDBJ databases">
        <authorList>
            <consortium name="Plant Systems Biology data submission"/>
        </authorList>
    </citation>
    <scope>NUCLEOTIDE SEQUENCE</scope>
    <source>
        <strain evidence="3">D6</strain>
    </source>
</reference>
<dbReference type="InterPro" id="IPR054258">
    <property type="entry name" value="DUF6989"/>
</dbReference>
<accession>A0A9N8E4A6</accession>
<keyword evidence="1" id="KW-0812">Transmembrane</keyword>
<evidence type="ECO:0000313" key="3">
    <source>
        <dbReference type="EMBL" id="CAB9511895.1"/>
    </source>
</evidence>
<keyword evidence="1" id="KW-1133">Transmembrane helix</keyword>
<dbReference type="OrthoDB" id="2172702at2759"/>
<sequence>MKITPPKAALHGKETTTGYVIRYHFYFAVIALGSLLLVSTSDGMVLALVIGWHVGMLWNMLFRSGTKSSLLLWDMYTFSSLTSIFQVLPDWFLVKSLQTLEFPTRGTDSARVAVVWSIGQAVPCYMAGMWAIPFFLILTATAAVSSSGSVGGYWRSALVSLLIFGSSEYLLYFLDLWRCTDRVRHRILGHVAVYVLPAEAILGPVLLHHFWQTRGGTWTAKLGGAIVTMLCYTGSLALCHLLMEGGR</sequence>
<feature type="transmembrane region" description="Helical" evidence="1">
    <location>
        <begin position="222"/>
        <end position="243"/>
    </location>
</feature>
<feature type="domain" description="DUF6989" evidence="2">
    <location>
        <begin position="87"/>
        <end position="243"/>
    </location>
</feature>
<dbReference type="Pfam" id="PF22497">
    <property type="entry name" value="DUF6989"/>
    <property type="match status" value="1"/>
</dbReference>
<comment type="caution">
    <text evidence="3">The sequence shown here is derived from an EMBL/GenBank/DDBJ whole genome shotgun (WGS) entry which is preliminary data.</text>
</comment>
<dbReference type="Proteomes" id="UP001153069">
    <property type="component" value="Unassembled WGS sequence"/>
</dbReference>
<feature type="transmembrane region" description="Helical" evidence="1">
    <location>
        <begin position="114"/>
        <end position="140"/>
    </location>
</feature>
<feature type="transmembrane region" description="Helical" evidence="1">
    <location>
        <begin position="45"/>
        <end position="63"/>
    </location>
</feature>
<evidence type="ECO:0000313" key="4">
    <source>
        <dbReference type="Proteomes" id="UP001153069"/>
    </source>
</evidence>
<evidence type="ECO:0000259" key="2">
    <source>
        <dbReference type="Pfam" id="PF22497"/>
    </source>
</evidence>
<dbReference type="AlphaFoldDB" id="A0A9N8E4A6"/>
<gene>
    <name evidence="3" type="ORF">SEMRO_508_G156830.1</name>
</gene>
<keyword evidence="4" id="KW-1185">Reference proteome</keyword>
<feature type="transmembrane region" description="Helical" evidence="1">
    <location>
        <begin position="75"/>
        <end position="94"/>
    </location>
</feature>
<feature type="transmembrane region" description="Helical" evidence="1">
    <location>
        <begin position="152"/>
        <end position="175"/>
    </location>
</feature>
<organism evidence="3 4">
    <name type="scientific">Seminavis robusta</name>
    <dbReference type="NCBI Taxonomy" id="568900"/>
    <lineage>
        <taxon>Eukaryota</taxon>
        <taxon>Sar</taxon>
        <taxon>Stramenopiles</taxon>
        <taxon>Ochrophyta</taxon>
        <taxon>Bacillariophyta</taxon>
        <taxon>Bacillariophyceae</taxon>
        <taxon>Bacillariophycidae</taxon>
        <taxon>Naviculales</taxon>
        <taxon>Naviculaceae</taxon>
        <taxon>Seminavis</taxon>
    </lineage>
</organism>